<accession>A0ABD2LC35</accession>
<feature type="compositionally biased region" description="Low complexity" evidence="3">
    <location>
        <begin position="333"/>
        <end position="373"/>
    </location>
</feature>
<evidence type="ECO:0000313" key="6">
    <source>
        <dbReference type="Proteomes" id="UP001620626"/>
    </source>
</evidence>
<dbReference type="Proteomes" id="UP001620626">
    <property type="component" value="Unassembled WGS sequence"/>
</dbReference>
<feature type="domain" description="SAM" evidence="4">
    <location>
        <begin position="534"/>
        <end position="598"/>
    </location>
</feature>
<dbReference type="InterPro" id="IPR001660">
    <property type="entry name" value="SAM"/>
</dbReference>
<dbReference type="PROSITE" id="PS50105">
    <property type="entry name" value="SAM_DOMAIN"/>
    <property type="match status" value="2"/>
</dbReference>
<feature type="domain" description="SAM" evidence="4">
    <location>
        <begin position="462"/>
        <end position="525"/>
    </location>
</feature>
<dbReference type="PANTHER" id="PTHR24174">
    <property type="entry name" value="ANKYRIN REPEAT AND STERILE ALPHA MOTIF DOMAIN-CONTAINING PROTEIN 1"/>
    <property type="match status" value="1"/>
</dbReference>
<evidence type="ECO:0000259" key="4">
    <source>
        <dbReference type="PROSITE" id="PS50105"/>
    </source>
</evidence>
<keyword evidence="2" id="KW-0040">ANK repeat</keyword>
<evidence type="ECO:0000256" key="1">
    <source>
        <dbReference type="ARBA" id="ARBA00022737"/>
    </source>
</evidence>
<proteinExistence type="predicted"/>
<comment type="caution">
    <text evidence="5">The sequence shown here is derived from an EMBL/GenBank/DDBJ whole genome shotgun (WGS) entry which is preliminary data.</text>
</comment>
<feature type="compositionally biased region" description="Low complexity" evidence="3">
    <location>
        <begin position="783"/>
        <end position="810"/>
    </location>
</feature>
<gene>
    <name evidence="5" type="ORF">niasHT_019766</name>
</gene>
<dbReference type="InterPro" id="IPR033635">
    <property type="entry name" value="ANKS1/Caskin"/>
</dbReference>
<dbReference type="PANTHER" id="PTHR24174:SF16">
    <property type="entry name" value="CASKIN-2"/>
    <property type="match status" value="1"/>
</dbReference>
<dbReference type="InterPro" id="IPR013761">
    <property type="entry name" value="SAM/pointed_sf"/>
</dbReference>
<feature type="compositionally biased region" description="Basic and acidic residues" evidence="3">
    <location>
        <begin position="710"/>
        <end position="726"/>
    </location>
</feature>
<dbReference type="SUPFAM" id="SSF47769">
    <property type="entry name" value="SAM/Pointed domain"/>
    <property type="match status" value="2"/>
</dbReference>
<sequence>MSRWQWQHSLADSLPSSFVRSLASPPFTVHLRRISEPIRNSSILSSSIATVTIDGEEEQQHQKGTERAFSSFVWHHHQSQSSQEVISRSLPPQSSPPPSNAFLFPFLPFPLISSRIRPNNLFSSGTKAKRNRQHNKSPSFLSPKMRRRFLGQKQSKNAPSSSSSHNKRLLLPSAVDHSSNRRSFVSGGATAAAKAEESKSNCAPMAESKYATIGRFAKKWPWECYRPSPPATVPLPVDGKCRLRQRGGEGVDDEALNGEGLRQRPRSMARANGGGRRGEAEGNDGIALSSTTGAGPSADHLLKMSESSPLSPPAEAARPIASGTLFQAASVAGGNNRNSTGSTNSSQASSGFESAKSSSSHHLATSTSSGSCSSGIGSSTATAVLPHCSVFPPNASPEAPASASSRLSSAGSSTQCRSSAYFSISDGLDSSIGPGGTLTVQKRTKEKCPRVNITEMMAKGIPEAEIFAEWLQRLCLSEYLALFLGQGYDLPTLARSSPEDLTTLGITRPEDRKRLFQDIQTWRNLQDNWPTNLAYNANINDWLSAIGLKQYVELFEQQGYLSVGSVEQLESEDLEDIGVKKLGHIKRICLALKKLRNFRAELIDPPLAVCPLLCPPSSSSSVCPLFSVVGIPLDIHSSAFSSENHFVQSLNSKRRNSQAQQSKSQLTTVEINDKNCQRISFTNGISTDGTRLMSKWREDGGQRVQMRNVSFERDSLDERTATDKGPPRLNLYRTSQIIAQLPRDPPPELDEADEWEDERGTIGLHGDGHHGQPPPPPAPAPFAPLEVFPLALPSSSRSGSSSSYLRMFSSQPTTPRHAPSNHPTFPQPFMDDDQYYQRHLRQRQLLNAPEGSFNAPTVRTEQRRIIMETEMTNLVSKR</sequence>
<feature type="region of interest" description="Disordered" evidence="3">
    <location>
        <begin position="331"/>
        <end position="373"/>
    </location>
</feature>
<dbReference type="SMART" id="SM00454">
    <property type="entry name" value="SAM"/>
    <property type="match status" value="2"/>
</dbReference>
<name>A0ABD2LC35_9BILA</name>
<evidence type="ECO:0000313" key="5">
    <source>
        <dbReference type="EMBL" id="KAL3112792.1"/>
    </source>
</evidence>
<feature type="region of interest" description="Disordered" evidence="3">
    <location>
        <begin position="120"/>
        <end position="146"/>
    </location>
</feature>
<evidence type="ECO:0000256" key="3">
    <source>
        <dbReference type="SAM" id="MobiDB-lite"/>
    </source>
</evidence>
<feature type="region of interest" description="Disordered" evidence="3">
    <location>
        <begin position="246"/>
        <end position="316"/>
    </location>
</feature>
<feature type="compositionally biased region" description="Pro residues" evidence="3">
    <location>
        <begin position="772"/>
        <end position="782"/>
    </location>
</feature>
<dbReference type="AlphaFoldDB" id="A0ABD2LC35"/>
<evidence type="ECO:0000256" key="2">
    <source>
        <dbReference type="ARBA" id="ARBA00023043"/>
    </source>
</evidence>
<dbReference type="EMBL" id="JBICBT010000464">
    <property type="protein sequence ID" value="KAL3112792.1"/>
    <property type="molecule type" value="Genomic_DNA"/>
</dbReference>
<keyword evidence="6" id="KW-1185">Reference proteome</keyword>
<feature type="region of interest" description="Disordered" evidence="3">
    <location>
        <begin position="709"/>
        <end position="728"/>
    </location>
</feature>
<feature type="region of interest" description="Disordered" evidence="3">
    <location>
        <begin position="760"/>
        <end position="826"/>
    </location>
</feature>
<dbReference type="Pfam" id="PF00536">
    <property type="entry name" value="SAM_1"/>
    <property type="match status" value="2"/>
</dbReference>
<keyword evidence="1" id="KW-0677">Repeat</keyword>
<reference evidence="5 6" key="1">
    <citation type="submission" date="2024-10" db="EMBL/GenBank/DDBJ databases">
        <authorList>
            <person name="Kim D."/>
        </authorList>
    </citation>
    <scope>NUCLEOTIDE SEQUENCE [LARGE SCALE GENOMIC DNA]</scope>
    <source>
        <strain evidence="5">BH-2024</strain>
    </source>
</reference>
<feature type="compositionally biased region" description="Low complexity" evidence="3">
    <location>
        <begin position="305"/>
        <end position="316"/>
    </location>
</feature>
<dbReference type="Gene3D" id="1.10.150.50">
    <property type="entry name" value="Transcription Factor, Ets-1"/>
    <property type="match status" value="2"/>
</dbReference>
<protein>
    <recommendedName>
        <fullName evidence="4">SAM domain-containing protein</fullName>
    </recommendedName>
</protein>
<organism evidence="5 6">
    <name type="scientific">Heterodera trifolii</name>
    <dbReference type="NCBI Taxonomy" id="157864"/>
    <lineage>
        <taxon>Eukaryota</taxon>
        <taxon>Metazoa</taxon>
        <taxon>Ecdysozoa</taxon>
        <taxon>Nematoda</taxon>
        <taxon>Chromadorea</taxon>
        <taxon>Rhabditida</taxon>
        <taxon>Tylenchina</taxon>
        <taxon>Tylenchomorpha</taxon>
        <taxon>Tylenchoidea</taxon>
        <taxon>Heteroderidae</taxon>
        <taxon>Heteroderinae</taxon>
        <taxon>Heterodera</taxon>
    </lineage>
</organism>